<comment type="subcellular location">
    <subcellularLocation>
        <location evidence="6">Membrane</location>
        <topology evidence="6">Multi-pass membrane protein</topology>
    </subcellularLocation>
</comment>
<dbReference type="GO" id="GO:0005375">
    <property type="term" value="F:copper ion transmembrane transporter activity"/>
    <property type="evidence" value="ECO:0007669"/>
    <property type="project" value="UniProtKB-UniRule"/>
</dbReference>
<proteinExistence type="inferred from homology"/>
<gene>
    <name evidence="7" type="ORF">FEM48_Zijuj11G0100300</name>
</gene>
<evidence type="ECO:0000313" key="8">
    <source>
        <dbReference type="Proteomes" id="UP000813462"/>
    </source>
</evidence>
<organism evidence="7 8">
    <name type="scientific">Ziziphus jujuba var. spinosa</name>
    <dbReference type="NCBI Taxonomy" id="714518"/>
    <lineage>
        <taxon>Eukaryota</taxon>
        <taxon>Viridiplantae</taxon>
        <taxon>Streptophyta</taxon>
        <taxon>Embryophyta</taxon>
        <taxon>Tracheophyta</taxon>
        <taxon>Spermatophyta</taxon>
        <taxon>Magnoliopsida</taxon>
        <taxon>eudicotyledons</taxon>
        <taxon>Gunneridae</taxon>
        <taxon>Pentapetalae</taxon>
        <taxon>rosids</taxon>
        <taxon>fabids</taxon>
        <taxon>Rosales</taxon>
        <taxon>Rhamnaceae</taxon>
        <taxon>Paliureae</taxon>
        <taxon>Ziziphus</taxon>
    </lineage>
</organism>
<comment type="caution">
    <text evidence="7">The sequence shown here is derived from an EMBL/GenBank/DDBJ whole genome shotgun (WGS) entry which is preliminary data.</text>
</comment>
<accession>A0A978UIA9</accession>
<evidence type="ECO:0000256" key="1">
    <source>
        <dbReference type="ARBA" id="ARBA00006921"/>
    </source>
</evidence>
<dbReference type="PANTHER" id="PTHR12483:SF85">
    <property type="entry name" value="COPPER TRANSPORT PROTEIN"/>
    <property type="match status" value="1"/>
</dbReference>
<comment type="similarity">
    <text evidence="1 6">Belongs to the copper transporter (Ctr) (TC 1.A.56) family. SLC31A subfamily.</text>
</comment>
<keyword evidence="3 6" id="KW-0187">Copper transport</keyword>
<evidence type="ECO:0000256" key="4">
    <source>
        <dbReference type="ARBA" id="ARBA00022989"/>
    </source>
</evidence>
<reference evidence="7" key="1">
    <citation type="journal article" date="2021" name="Front. Plant Sci.">
        <title>Chromosome-Scale Genome Assembly for Chinese Sour Jujube and Insights Into Its Genome Evolution and Domestication Signature.</title>
        <authorList>
            <person name="Shen L.-Y."/>
            <person name="Luo H."/>
            <person name="Wang X.-L."/>
            <person name="Wang X.-M."/>
            <person name="Qiu X.-J."/>
            <person name="Liu H."/>
            <person name="Zhou S.-S."/>
            <person name="Jia K.-H."/>
            <person name="Nie S."/>
            <person name="Bao Y.-T."/>
            <person name="Zhang R.-G."/>
            <person name="Yun Q.-Z."/>
            <person name="Chai Y.-H."/>
            <person name="Lu J.-Y."/>
            <person name="Li Y."/>
            <person name="Zhao S.-W."/>
            <person name="Mao J.-F."/>
            <person name="Jia S.-G."/>
            <person name="Mao Y.-M."/>
        </authorList>
    </citation>
    <scope>NUCLEOTIDE SEQUENCE</scope>
    <source>
        <strain evidence="7">AT0</strain>
        <tissue evidence="7">Leaf</tissue>
    </source>
</reference>
<dbReference type="AlphaFoldDB" id="A0A978UIA9"/>
<sequence length="164" mass="18419">MVLDMNHVHDMDMHMDMDMHNSFYWGKDAIILFSGWPNRSLDMYILAIFVVFFMAFAAELLSAGENIIKPHRNPMEAGLSLAIVHTIRMGLAYLVMLALMSFNFGIFIAALVGHAIGFFIFKASAIARAADRHGPLCMLIQPRANLDHLNFTHAEINDPVVVLD</sequence>
<dbReference type="Pfam" id="PF04145">
    <property type="entry name" value="Ctr"/>
    <property type="match status" value="1"/>
</dbReference>
<dbReference type="InterPro" id="IPR007274">
    <property type="entry name" value="Cop_transporter"/>
</dbReference>
<keyword evidence="6" id="KW-0813">Transport</keyword>
<protein>
    <recommendedName>
        <fullName evidence="6">Copper transport protein</fullName>
    </recommendedName>
</protein>
<keyword evidence="6" id="KW-0406">Ion transport</keyword>
<evidence type="ECO:0000256" key="5">
    <source>
        <dbReference type="ARBA" id="ARBA00023136"/>
    </source>
</evidence>
<keyword evidence="5 6" id="KW-0472">Membrane</keyword>
<evidence type="ECO:0000256" key="2">
    <source>
        <dbReference type="ARBA" id="ARBA00022692"/>
    </source>
</evidence>
<evidence type="ECO:0000256" key="6">
    <source>
        <dbReference type="RuleBase" id="RU367022"/>
    </source>
</evidence>
<feature type="transmembrane region" description="Helical" evidence="6">
    <location>
        <begin position="43"/>
        <end position="63"/>
    </location>
</feature>
<feature type="transmembrane region" description="Helical" evidence="6">
    <location>
        <begin position="75"/>
        <end position="96"/>
    </location>
</feature>
<keyword evidence="6" id="KW-0186">Copper</keyword>
<evidence type="ECO:0000313" key="7">
    <source>
        <dbReference type="EMBL" id="KAH7514540.1"/>
    </source>
</evidence>
<keyword evidence="4 6" id="KW-1133">Transmembrane helix</keyword>
<name>A0A978UIA9_ZIZJJ</name>
<feature type="transmembrane region" description="Helical" evidence="6">
    <location>
        <begin position="102"/>
        <end position="121"/>
    </location>
</feature>
<keyword evidence="2 6" id="KW-0812">Transmembrane</keyword>
<dbReference type="Proteomes" id="UP000813462">
    <property type="component" value="Unassembled WGS sequence"/>
</dbReference>
<dbReference type="EMBL" id="JAEACU010000011">
    <property type="protein sequence ID" value="KAH7514540.1"/>
    <property type="molecule type" value="Genomic_DNA"/>
</dbReference>
<dbReference type="GO" id="GO:0005886">
    <property type="term" value="C:plasma membrane"/>
    <property type="evidence" value="ECO:0007669"/>
    <property type="project" value="TreeGrafter"/>
</dbReference>
<dbReference type="PANTHER" id="PTHR12483">
    <property type="entry name" value="SOLUTE CARRIER FAMILY 31 COPPER TRANSPORTERS"/>
    <property type="match status" value="1"/>
</dbReference>
<evidence type="ECO:0000256" key="3">
    <source>
        <dbReference type="ARBA" id="ARBA00022796"/>
    </source>
</evidence>